<dbReference type="GO" id="GO:0005840">
    <property type="term" value="C:ribosome"/>
    <property type="evidence" value="ECO:0007669"/>
    <property type="project" value="UniProtKB-KW"/>
</dbReference>
<dbReference type="EMBL" id="Y08257">
    <property type="protein sequence ID" value="CAA69525.1"/>
    <property type="molecule type" value="Genomic_DNA"/>
</dbReference>
<gene>
    <name evidence="1" type="primary">orf c04045</name>
    <name evidence="2" type="ORF">SSOP1_0074</name>
</gene>
<reference evidence="2" key="2">
    <citation type="submission" date="2016-04" db="EMBL/GenBank/DDBJ databases">
        <authorList>
            <person name="Evans L.H."/>
            <person name="Alamgir A."/>
            <person name="Owens N."/>
            <person name="Weber N.D."/>
            <person name="Virtaneva K."/>
            <person name="Barbian K."/>
            <person name="Babar A."/>
            <person name="Rosenke K."/>
        </authorList>
    </citation>
    <scope>NUCLEOTIDE SEQUENCE</scope>
    <source>
        <strain evidence="2">P1</strain>
    </source>
</reference>
<reference evidence="3" key="3">
    <citation type="submission" date="2016-04" db="EMBL/GenBank/DDBJ databases">
        <authorList>
            <person name="Shah S.A."/>
            <person name="Garrett R.A."/>
        </authorList>
    </citation>
    <scope>NUCLEOTIDE SEQUENCE [LARGE SCALE GENOMIC DNA]</scope>
    <source>
        <strain evidence="3">ATCC 35091 / DSM 1616 / JCM 8930 / NBRC 15331 / P1</strain>
    </source>
</reference>
<protein>
    <submittedName>
        <fullName evidence="1">Ribosomal protein S13</fullName>
    </submittedName>
</protein>
<evidence type="ECO:0000313" key="1">
    <source>
        <dbReference type="EMBL" id="CAA69525.1"/>
    </source>
</evidence>
<evidence type="ECO:0000313" key="2">
    <source>
        <dbReference type="EMBL" id="SAI83628.1"/>
    </source>
</evidence>
<keyword evidence="1" id="KW-0687">Ribonucleoprotein</keyword>
<dbReference type="EMBL" id="LT549890">
    <property type="protein sequence ID" value="SAI83628.1"/>
    <property type="molecule type" value="Genomic_DNA"/>
</dbReference>
<organism evidence="1">
    <name type="scientific">Saccharolobus solfataricus</name>
    <name type="common">Sulfolobus solfataricus</name>
    <dbReference type="NCBI Taxonomy" id="2287"/>
    <lineage>
        <taxon>Archaea</taxon>
        <taxon>Thermoproteota</taxon>
        <taxon>Thermoprotei</taxon>
        <taxon>Sulfolobales</taxon>
        <taxon>Sulfolobaceae</taxon>
        <taxon>Saccharolobus</taxon>
    </lineage>
</organism>
<dbReference type="AlphaFoldDB" id="P95983"/>
<accession>P95983</accession>
<dbReference type="Proteomes" id="UP000076770">
    <property type="component" value="Chromosome i"/>
</dbReference>
<name>P95983_SACSO</name>
<sequence>MFIMKLRDNNSFFSSSGVINMGQKLPPTNKPSFEKLYDCETESCIQKLVDDYIYNLITDNNNINNYTTFKLFKDEDDNEHKFVLNEKVMLNSYLFIKVLLRRILETDLDFEYVVEDLEKKLGNTHPVVLFLKQFKDD</sequence>
<proteinExistence type="predicted"/>
<evidence type="ECO:0000313" key="3">
    <source>
        <dbReference type="Proteomes" id="UP000076770"/>
    </source>
</evidence>
<dbReference type="PATRIC" id="fig|2287.9.peg.76"/>
<dbReference type="PIR" id="S75411">
    <property type="entry name" value="S75411"/>
</dbReference>
<reference evidence="1" key="1">
    <citation type="journal article" date="1996" name="Mol. Microbiol.">
        <title>Organizational characteristics and information content of an archaeal genome: 156 kb of sequence from Sulfolobus solfataricus P2.</title>
        <authorList>
            <person name="Sensen C.W."/>
            <person name="Klenk H.P."/>
            <person name="Singh R.K."/>
            <person name="Allard G."/>
            <person name="Chan C.C."/>
            <person name="Liu Q.Y."/>
            <person name="Penny S.L."/>
            <person name="Young F."/>
            <person name="Schenk M.E."/>
            <person name="Gaasterland T."/>
            <person name="Doolittle W.F."/>
            <person name="Ragan M.A."/>
            <person name="Charlebois R.L."/>
        </authorList>
    </citation>
    <scope>NUCLEOTIDE SEQUENCE</scope>
    <source>
        <strain evidence="1">P2</strain>
    </source>
</reference>
<keyword evidence="1" id="KW-0689">Ribosomal protein</keyword>